<dbReference type="Proteomes" id="UP001157502">
    <property type="component" value="Chromosome 15"/>
</dbReference>
<gene>
    <name evidence="1" type="ORF">DPEC_G00182040</name>
</gene>
<name>A0ACC2GA63_DALPE</name>
<evidence type="ECO:0000313" key="2">
    <source>
        <dbReference type="Proteomes" id="UP001157502"/>
    </source>
</evidence>
<organism evidence="1 2">
    <name type="scientific">Dallia pectoralis</name>
    <name type="common">Alaska blackfish</name>
    <dbReference type="NCBI Taxonomy" id="75939"/>
    <lineage>
        <taxon>Eukaryota</taxon>
        <taxon>Metazoa</taxon>
        <taxon>Chordata</taxon>
        <taxon>Craniata</taxon>
        <taxon>Vertebrata</taxon>
        <taxon>Euteleostomi</taxon>
        <taxon>Actinopterygii</taxon>
        <taxon>Neopterygii</taxon>
        <taxon>Teleostei</taxon>
        <taxon>Protacanthopterygii</taxon>
        <taxon>Esociformes</taxon>
        <taxon>Umbridae</taxon>
        <taxon>Dallia</taxon>
    </lineage>
</organism>
<reference evidence="1" key="1">
    <citation type="submission" date="2021-05" db="EMBL/GenBank/DDBJ databases">
        <authorList>
            <person name="Pan Q."/>
            <person name="Jouanno E."/>
            <person name="Zahm M."/>
            <person name="Klopp C."/>
            <person name="Cabau C."/>
            <person name="Louis A."/>
            <person name="Berthelot C."/>
            <person name="Parey E."/>
            <person name="Roest Crollius H."/>
            <person name="Montfort J."/>
            <person name="Robinson-Rechavi M."/>
            <person name="Bouchez O."/>
            <person name="Lampietro C."/>
            <person name="Lopez Roques C."/>
            <person name="Donnadieu C."/>
            <person name="Postlethwait J."/>
            <person name="Bobe J."/>
            <person name="Dillon D."/>
            <person name="Chandos A."/>
            <person name="von Hippel F."/>
            <person name="Guiguen Y."/>
        </authorList>
    </citation>
    <scope>NUCLEOTIDE SEQUENCE</scope>
    <source>
        <strain evidence="1">YG-Jan2019</strain>
    </source>
</reference>
<comment type="caution">
    <text evidence="1">The sequence shown here is derived from an EMBL/GenBank/DDBJ whole genome shotgun (WGS) entry which is preliminary data.</text>
</comment>
<accession>A0ACC2GA63</accession>
<sequence>MIVPPQPGTPQSFLIDTHFILMFLDDFRLIGFRAVPNISELICIRGGASGGSKYQKTRLTYTPTER</sequence>
<proteinExistence type="predicted"/>
<dbReference type="EMBL" id="CM055742">
    <property type="protein sequence ID" value="KAJ8000598.1"/>
    <property type="molecule type" value="Genomic_DNA"/>
</dbReference>
<evidence type="ECO:0000313" key="1">
    <source>
        <dbReference type="EMBL" id="KAJ8000598.1"/>
    </source>
</evidence>
<protein>
    <submittedName>
        <fullName evidence="1">Uncharacterized protein</fullName>
    </submittedName>
</protein>
<keyword evidence="2" id="KW-1185">Reference proteome</keyword>